<keyword evidence="5 7" id="KW-0975">Bacterial flagellum</keyword>
<proteinExistence type="inferred from homology"/>
<keyword evidence="2 7" id="KW-0812">Transmembrane</keyword>
<evidence type="ECO:0000256" key="2">
    <source>
        <dbReference type="ARBA" id="ARBA00022692"/>
    </source>
</evidence>
<evidence type="ECO:0000256" key="1">
    <source>
        <dbReference type="ARBA" id="ARBA00022475"/>
    </source>
</evidence>
<dbReference type="PANTHER" id="PTHR38766">
    <property type="entry name" value="FLAGELLAR PROTEIN FLIO"/>
    <property type="match status" value="1"/>
</dbReference>
<dbReference type="AlphaFoldDB" id="A0A1G9M191"/>
<feature type="transmembrane region" description="Helical" evidence="7">
    <location>
        <begin position="28"/>
        <end position="50"/>
    </location>
</feature>
<keyword evidence="9" id="KW-0969">Cilium</keyword>
<dbReference type="Pfam" id="PF04347">
    <property type="entry name" value="FliO"/>
    <property type="match status" value="1"/>
</dbReference>
<feature type="chain" id="PRO_5010353777" description="Flagellar protein" evidence="8">
    <location>
        <begin position="19"/>
        <end position="125"/>
    </location>
</feature>
<dbReference type="GO" id="GO:0009425">
    <property type="term" value="C:bacterial-type flagellum basal body"/>
    <property type="evidence" value="ECO:0007669"/>
    <property type="project" value="UniProtKB-SubCell"/>
</dbReference>
<evidence type="ECO:0000313" key="9">
    <source>
        <dbReference type="EMBL" id="SDL67976.1"/>
    </source>
</evidence>
<evidence type="ECO:0000313" key="10">
    <source>
        <dbReference type="Proteomes" id="UP000182146"/>
    </source>
</evidence>
<keyword evidence="1 7" id="KW-1003">Cell membrane</keyword>
<sequence length="125" mass="13273">MMKKVLTIVLLSPTLAWAAESGAATTTATLLKALSGLALVLGLVFLLYALSRRGLNLMPGTRNGRIKVLEMRSLGPKKGLYLVEVGGQELLLGVGAERVELLVSLGQAQPGAFDRNLRTELEKGS</sequence>
<dbReference type="RefSeq" id="WP_052445879.1">
    <property type="nucleotide sequence ID" value="NZ_FNGU01000002.1"/>
</dbReference>
<evidence type="ECO:0000256" key="6">
    <source>
        <dbReference type="ARBA" id="ARBA00037937"/>
    </source>
</evidence>
<keyword evidence="9" id="KW-0282">Flagellum</keyword>
<accession>A0A1G9M191</accession>
<organism evidence="9 10">
    <name type="scientific">Geoalkalibacter ferrihydriticus</name>
    <dbReference type="NCBI Taxonomy" id="392333"/>
    <lineage>
        <taxon>Bacteria</taxon>
        <taxon>Pseudomonadati</taxon>
        <taxon>Thermodesulfobacteriota</taxon>
        <taxon>Desulfuromonadia</taxon>
        <taxon>Desulfuromonadales</taxon>
        <taxon>Geoalkalibacteraceae</taxon>
        <taxon>Geoalkalibacter</taxon>
    </lineage>
</organism>
<dbReference type="Proteomes" id="UP000182146">
    <property type="component" value="Unassembled WGS sequence"/>
</dbReference>
<keyword evidence="3 7" id="KW-1133">Transmembrane helix</keyword>
<evidence type="ECO:0000256" key="5">
    <source>
        <dbReference type="ARBA" id="ARBA00023143"/>
    </source>
</evidence>
<dbReference type="InterPro" id="IPR022781">
    <property type="entry name" value="Flagellar_biosynth_FliO"/>
</dbReference>
<dbReference type="EMBL" id="FNGU01000002">
    <property type="protein sequence ID" value="SDL67976.1"/>
    <property type="molecule type" value="Genomic_DNA"/>
</dbReference>
<evidence type="ECO:0000256" key="3">
    <source>
        <dbReference type="ARBA" id="ARBA00022989"/>
    </source>
</evidence>
<evidence type="ECO:0000256" key="4">
    <source>
        <dbReference type="ARBA" id="ARBA00023136"/>
    </source>
</evidence>
<dbReference type="GO" id="GO:0044781">
    <property type="term" value="P:bacterial-type flagellum organization"/>
    <property type="evidence" value="ECO:0007669"/>
    <property type="project" value="UniProtKB-UniRule"/>
</dbReference>
<keyword evidence="9" id="KW-0966">Cell projection</keyword>
<comment type="similarity">
    <text evidence="6 7">Belongs to the FliO/MopB family.</text>
</comment>
<name>A0A1G9M191_9BACT</name>
<dbReference type="PANTHER" id="PTHR38766:SF1">
    <property type="entry name" value="FLAGELLAR PROTEIN FLIO"/>
    <property type="match status" value="1"/>
</dbReference>
<protein>
    <recommendedName>
        <fullName evidence="7">Flagellar protein</fullName>
    </recommendedName>
</protein>
<keyword evidence="4 7" id="KW-0472">Membrane</keyword>
<dbReference type="GO" id="GO:0005886">
    <property type="term" value="C:plasma membrane"/>
    <property type="evidence" value="ECO:0007669"/>
    <property type="project" value="UniProtKB-SubCell"/>
</dbReference>
<evidence type="ECO:0000256" key="8">
    <source>
        <dbReference type="SAM" id="SignalP"/>
    </source>
</evidence>
<reference evidence="9 10" key="1">
    <citation type="submission" date="2016-10" db="EMBL/GenBank/DDBJ databases">
        <authorList>
            <person name="de Groot N.N."/>
        </authorList>
    </citation>
    <scope>NUCLEOTIDE SEQUENCE [LARGE SCALE GENOMIC DNA]</scope>
    <source>
        <strain evidence="9 10">DSM 17813</strain>
    </source>
</reference>
<dbReference type="STRING" id="392333.SAMN05660860_00992"/>
<comment type="subcellular location">
    <subcellularLocation>
        <location evidence="7">Cell membrane</location>
    </subcellularLocation>
    <subcellularLocation>
        <location evidence="7">Bacterial flagellum basal body</location>
    </subcellularLocation>
</comment>
<gene>
    <name evidence="9" type="ORF">SAMN05660860_00992</name>
</gene>
<dbReference type="NCBIfam" id="TIGR03500">
    <property type="entry name" value="FliO_TIGR"/>
    <property type="match status" value="1"/>
</dbReference>
<dbReference type="InterPro" id="IPR052205">
    <property type="entry name" value="FliO/MopB"/>
</dbReference>
<evidence type="ECO:0000256" key="7">
    <source>
        <dbReference type="RuleBase" id="RU362064"/>
    </source>
</evidence>
<keyword evidence="8" id="KW-0732">Signal</keyword>
<feature type="signal peptide" evidence="8">
    <location>
        <begin position="1"/>
        <end position="18"/>
    </location>
</feature>